<dbReference type="PANTHER" id="PTHR15601">
    <property type="entry name" value="STRESS ASSOCIATED ENDOPLASMIC RETICULUM PROTEIN SERP1/RAMP4"/>
    <property type="match status" value="1"/>
</dbReference>
<feature type="compositionally biased region" description="Basic and acidic residues" evidence="7">
    <location>
        <begin position="84"/>
        <end position="103"/>
    </location>
</feature>
<proteinExistence type="inferred from homology"/>
<dbReference type="EMBL" id="JACGCM010001272">
    <property type="protein sequence ID" value="KAF6157610.1"/>
    <property type="molecule type" value="Genomic_DNA"/>
</dbReference>
<dbReference type="GO" id="GO:0030968">
    <property type="term" value="P:endoplasmic reticulum unfolded protein response"/>
    <property type="evidence" value="ECO:0007669"/>
    <property type="project" value="TreeGrafter"/>
</dbReference>
<keyword evidence="3" id="KW-0812">Transmembrane</keyword>
<reference evidence="8 9" key="1">
    <citation type="journal article" date="2020" name="IScience">
        <title>Genome Sequencing of the Endangered Kingdonia uniflora (Circaeasteraceae, Ranunculales) Reveals Potential Mechanisms of Evolutionary Specialization.</title>
        <authorList>
            <person name="Sun Y."/>
            <person name="Deng T."/>
            <person name="Zhang A."/>
            <person name="Moore M.J."/>
            <person name="Landis J.B."/>
            <person name="Lin N."/>
            <person name="Zhang H."/>
            <person name="Zhang X."/>
            <person name="Huang J."/>
            <person name="Zhang X."/>
            <person name="Sun H."/>
            <person name="Wang H."/>
        </authorList>
    </citation>
    <scope>NUCLEOTIDE SEQUENCE [LARGE SCALE GENOMIC DNA]</scope>
    <source>
        <strain evidence="8">TB1705</strain>
        <tissue evidence="8">Leaf</tissue>
    </source>
</reference>
<evidence type="ECO:0000313" key="8">
    <source>
        <dbReference type="EMBL" id="KAF6157610.1"/>
    </source>
</evidence>
<keyword evidence="5" id="KW-1133">Transmembrane helix</keyword>
<evidence type="ECO:0000256" key="6">
    <source>
        <dbReference type="ARBA" id="ARBA00023136"/>
    </source>
</evidence>
<organism evidence="8 9">
    <name type="scientific">Kingdonia uniflora</name>
    <dbReference type="NCBI Taxonomy" id="39325"/>
    <lineage>
        <taxon>Eukaryota</taxon>
        <taxon>Viridiplantae</taxon>
        <taxon>Streptophyta</taxon>
        <taxon>Embryophyta</taxon>
        <taxon>Tracheophyta</taxon>
        <taxon>Spermatophyta</taxon>
        <taxon>Magnoliopsida</taxon>
        <taxon>Ranunculales</taxon>
        <taxon>Circaeasteraceae</taxon>
        <taxon>Kingdonia</taxon>
    </lineage>
</organism>
<feature type="region of interest" description="Disordered" evidence="7">
    <location>
        <begin position="149"/>
        <end position="176"/>
    </location>
</feature>
<evidence type="ECO:0000256" key="5">
    <source>
        <dbReference type="ARBA" id="ARBA00022989"/>
    </source>
</evidence>
<keyword evidence="6" id="KW-0472">Membrane</keyword>
<keyword evidence="9" id="KW-1185">Reference proteome</keyword>
<gene>
    <name evidence="8" type="ORF">GIB67_037183</name>
</gene>
<feature type="non-terminal residue" evidence="8">
    <location>
        <position position="1"/>
    </location>
</feature>
<dbReference type="OrthoDB" id="16679at2759"/>
<comment type="caution">
    <text evidence="8">The sequence shown here is derived from an EMBL/GenBank/DDBJ whole genome shotgun (WGS) entry which is preliminary data.</text>
</comment>
<name>A0A7J7MS63_9MAGN</name>
<accession>A0A7J7MS63</accession>
<dbReference type="Pfam" id="PF06624">
    <property type="entry name" value="RAMP4"/>
    <property type="match status" value="1"/>
</dbReference>
<keyword evidence="4" id="KW-0256">Endoplasmic reticulum</keyword>
<evidence type="ECO:0000256" key="7">
    <source>
        <dbReference type="SAM" id="MobiDB-lite"/>
    </source>
</evidence>
<comment type="similarity">
    <text evidence="2">Belongs to the RAMP4 family.</text>
</comment>
<dbReference type="GO" id="GO:0005789">
    <property type="term" value="C:endoplasmic reticulum membrane"/>
    <property type="evidence" value="ECO:0007669"/>
    <property type="project" value="UniProtKB-SubCell"/>
</dbReference>
<evidence type="ECO:0000256" key="3">
    <source>
        <dbReference type="ARBA" id="ARBA00022692"/>
    </source>
</evidence>
<comment type="subcellular location">
    <subcellularLocation>
        <location evidence="1">Endoplasmic reticulum membrane</location>
        <topology evidence="1">Single-pass membrane protein</topology>
    </subcellularLocation>
</comment>
<dbReference type="PANTHER" id="PTHR15601:SF35">
    <property type="entry name" value="OS07G0583000 PROTEIN"/>
    <property type="match status" value="1"/>
</dbReference>
<sequence length="176" mass="19297">PVLPDPPTSQLEDRWVKWLEKFPVGSVVYCSFGMALKPPIEANTIAAALPAGFKERVEGRGIVDGGWMQQQLILRRHPSVGSVLERENDGQRSEGQRGSREEGGGWVGGKESACKAVKLVMDEESEIGRETTSKRLADRKVERFQKNVAKRGAVPETTTKKGTDYPVGPILLGGKR</sequence>
<dbReference type="Gene3D" id="3.40.50.2000">
    <property type="entry name" value="Glycogen Phosphorylase B"/>
    <property type="match status" value="1"/>
</dbReference>
<evidence type="ECO:0000256" key="1">
    <source>
        <dbReference type="ARBA" id="ARBA00004389"/>
    </source>
</evidence>
<dbReference type="InterPro" id="IPR010580">
    <property type="entry name" value="ER_stress-assoc"/>
</dbReference>
<feature type="region of interest" description="Disordered" evidence="7">
    <location>
        <begin position="78"/>
        <end position="109"/>
    </location>
</feature>
<dbReference type="SUPFAM" id="SSF53756">
    <property type="entry name" value="UDP-Glycosyltransferase/glycogen phosphorylase"/>
    <property type="match status" value="1"/>
</dbReference>
<protein>
    <submittedName>
        <fullName evidence="8">Uncharacterized protein</fullName>
    </submittedName>
</protein>
<evidence type="ECO:0000313" key="9">
    <source>
        <dbReference type="Proteomes" id="UP000541444"/>
    </source>
</evidence>
<dbReference type="AlphaFoldDB" id="A0A7J7MS63"/>
<evidence type="ECO:0000256" key="2">
    <source>
        <dbReference type="ARBA" id="ARBA00005500"/>
    </source>
</evidence>
<evidence type="ECO:0000256" key="4">
    <source>
        <dbReference type="ARBA" id="ARBA00022824"/>
    </source>
</evidence>
<dbReference type="Proteomes" id="UP000541444">
    <property type="component" value="Unassembled WGS sequence"/>
</dbReference>